<dbReference type="Proteomes" id="UP000585614">
    <property type="component" value="Unassembled WGS sequence"/>
</dbReference>
<accession>A0A7J7YIH1</accession>
<gene>
    <name evidence="1" type="ORF">mRhiFer1_009898</name>
</gene>
<evidence type="ECO:0000313" key="1">
    <source>
        <dbReference type="EMBL" id="KAF6361664.1"/>
    </source>
</evidence>
<proteinExistence type="predicted"/>
<comment type="caution">
    <text evidence="1">The sequence shown here is derived from an EMBL/GenBank/DDBJ whole genome shotgun (WGS) entry which is preliminary data.</text>
</comment>
<evidence type="ECO:0000313" key="2">
    <source>
        <dbReference type="Proteomes" id="UP000585614"/>
    </source>
</evidence>
<protein>
    <submittedName>
        <fullName evidence="1">Uncharacterized protein</fullName>
    </submittedName>
</protein>
<organism evidence="1 2">
    <name type="scientific">Rhinolophus ferrumequinum</name>
    <name type="common">Greater horseshoe bat</name>
    <dbReference type="NCBI Taxonomy" id="59479"/>
    <lineage>
        <taxon>Eukaryota</taxon>
        <taxon>Metazoa</taxon>
        <taxon>Chordata</taxon>
        <taxon>Craniata</taxon>
        <taxon>Vertebrata</taxon>
        <taxon>Euteleostomi</taxon>
        <taxon>Mammalia</taxon>
        <taxon>Eutheria</taxon>
        <taxon>Laurasiatheria</taxon>
        <taxon>Chiroptera</taxon>
        <taxon>Yinpterochiroptera</taxon>
        <taxon>Rhinolophoidea</taxon>
        <taxon>Rhinolophidae</taxon>
        <taxon>Rhinolophinae</taxon>
        <taxon>Rhinolophus</taxon>
    </lineage>
</organism>
<reference evidence="1 2" key="1">
    <citation type="journal article" date="2020" name="Nature">
        <title>Six reference-quality genomes reveal evolution of bat adaptations.</title>
        <authorList>
            <person name="Jebb D."/>
            <person name="Huang Z."/>
            <person name="Pippel M."/>
            <person name="Hughes G.M."/>
            <person name="Lavrichenko K."/>
            <person name="Devanna P."/>
            <person name="Winkler S."/>
            <person name="Jermiin L.S."/>
            <person name="Skirmuntt E.C."/>
            <person name="Katzourakis A."/>
            <person name="Burkitt-Gray L."/>
            <person name="Ray D.A."/>
            <person name="Sullivan K.A.M."/>
            <person name="Roscito J.G."/>
            <person name="Kirilenko B.M."/>
            <person name="Davalos L.M."/>
            <person name="Corthals A.P."/>
            <person name="Power M.L."/>
            <person name="Jones G."/>
            <person name="Ransome R.D."/>
            <person name="Dechmann D.K.N."/>
            <person name="Locatelli A.G."/>
            <person name="Puechmaille S.J."/>
            <person name="Fedrigo O."/>
            <person name="Jarvis E.D."/>
            <person name="Hiller M."/>
            <person name="Vernes S.C."/>
            <person name="Myers E.W."/>
            <person name="Teeling E.C."/>
        </authorList>
    </citation>
    <scope>NUCLEOTIDE SEQUENCE [LARGE SCALE GENOMIC DNA]</scope>
    <source>
        <strain evidence="1">MRhiFer1</strain>
        <tissue evidence="1">Lung</tissue>
    </source>
</reference>
<dbReference type="EMBL" id="JACAGC010000006">
    <property type="protein sequence ID" value="KAF6361664.1"/>
    <property type="molecule type" value="Genomic_DNA"/>
</dbReference>
<sequence>MRLLALGLVFCRPRKNRARQPFSAGGSLGPREHLGTLLVVRTRRENAVGIWWLRPGLLLNVLQCMGQSHNMMIQLQVSAGPRETAVRPGPATCDCQFVRTSDLNASYLSYLIKKTSKSLVFLRVPSPVPWSAVGGFELYFTGDSVLTQKNSCFFLQAHV</sequence>
<dbReference type="AlphaFoldDB" id="A0A7J7YIH1"/>
<name>A0A7J7YIH1_RHIFE</name>